<keyword evidence="6" id="KW-0084">Basement membrane</keyword>
<evidence type="ECO:0000256" key="11">
    <source>
        <dbReference type="ARBA" id="ARBA00023292"/>
    </source>
</evidence>
<dbReference type="InterPro" id="IPR009254">
    <property type="entry name" value="Laminin_aI"/>
</dbReference>
<keyword evidence="2" id="KW-0964">Secreted</keyword>
<dbReference type="GO" id="GO:0007155">
    <property type="term" value="P:cell adhesion"/>
    <property type="evidence" value="ECO:0007669"/>
    <property type="project" value="UniProtKB-KW"/>
</dbReference>
<feature type="disulfide bond" evidence="13">
    <location>
        <begin position="1244"/>
        <end position="1253"/>
    </location>
</feature>
<dbReference type="FunFam" id="2.10.25.10:FF:000106">
    <property type="entry name" value="Heparan sulfate proteoglycan 2"/>
    <property type="match status" value="2"/>
</dbReference>
<feature type="domain" description="Laminin EGF-like" evidence="18">
    <location>
        <begin position="978"/>
        <end position="1025"/>
    </location>
</feature>
<feature type="disulfide bond" evidence="13">
    <location>
        <begin position="1635"/>
        <end position="1647"/>
    </location>
</feature>
<feature type="domain" description="Laminin EGF-like" evidence="18">
    <location>
        <begin position="1216"/>
        <end position="1273"/>
    </location>
</feature>
<feature type="disulfide bond" evidence="13">
    <location>
        <begin position="787"/>
        <end position="796"/>
    </location>
</feature>
<feature type="disulfide bond" evidence="12">
    <location>
        <begin position="2770"/>
        <end position="2797"/>
    </location>
</feature>
<feature type="disulfide bond" evidence="13">
    <location>
        <begin position="1216"/>
        <end position="1228"/>
    </location>
</feature>
<feature type="domain" description="Laminin G" evidence="17">
    <location>
        <begin position="2235"/>
        <end position="2428"/>
    </location>
</feature>
<dbReference type="PANTHER" id="PTHR10574">
    <property type="entry name" value="NETRIN/LAMININ-RELATED"/>
    <property type="match status" value="1"/>
</dbReference>
<feature type="domain" description="Laminin G" evidence="17">
    <location>
        <begin position="3045"/>
        <end position="3221"/>
    </location>
</feature>
<evidence type="ECO:0000256" key="2">
    <source>
        <dbReference type="ARBA" id="ARBA00022525"/>
    </source>
</evidence>
<feature type="disulfide bond" evidence="13">
    <location>
        <begin position="1170"/>
        <end position="1182"/>
    </location>
</feature>
<dbReference type="PROSITE" id="PS01248">
    <property type="entry name" value="EGF_LAM_1"/>
    <property type="match status" value="8"/>
</dbReference>
<dbReference type="FunFam" id="2.60.120.260:FF:000017">
    <property type="entry name" value="Laminin subunit alpha 2"/>
    <property type="match status" value="1"/>
</dbReference>
<dbReference type="InterPro" id="IPR002049">
    <property type="entry name" value="LE_dom"/>
</dbReference>
<dbReference type="KEGG" id="lak:106163871"/>
<dbReference type="PROSITE" id="PS51115">
    <property type="entry name" value="LAMININ_IVA"/>
    <property type="match status" value="2"/>
</dbReference>
<evidence type="ECO:0000259" key="17">
    <source>
        <dbReference type="PROSITE" id="PS50025"/>
    </source>
</evidence>
<dbReference type="GO" id="GO:0030155">
    <property type="term" value="P:regulation of cell adhesion"/>
    <property type="evidence" value="ECO:0007669"/>
    <property type="project" value="InterPro"/>
</dbReference>
<feature type="domain" description="Laminin IV type A" evidence="19">
    <location>
        <begin position="1285"/>
        <end position="1483"/>
    </location>
</feature>
<feature type="disulfide bond" evidence="13">
    <location>
        <begin position="931"/>
        <end position="943"/>
    </location>
</feature>
<evidence type="ECO:0000256" key="16">
    <source>
        <dbReference type="SAM" id="SignalP"/>
    </source>
</evidence>
<feature type="disulfide bond" evidence="13">
    <location>
        <begin position="1077"/>
        <end position="1094"/>
    </location>
</feature>
<feature type="disulfide bond" evidence="13">
    <location>
        <begin position="980"/>
        <end position="997"/>
    </location>
</feature>
<dbReference type="InterPro" id="IPR056863">
    <property type="entry name" value="LMN_ATRN_NET-like_EGF"/>
</dbReference>
<dbReference type="Proteomes" id="UP000085678">
    <property type="component" value="Unplaced"/>
</dbReference>
<dbReference type="Gene3D" id="2.60.120.260">
    <property type="entry name" value="Galactose-binding domain-like"/>
    <property type="match status" value="1"/>
</dbReference>
<feature type="disulfide bond" evidence="13">
    <location>
        <begin position="374"/>
        <end position="383"/>
    </location>
</feature>
<feature type="domain" description="Laminin G" evidence="17">
    <location>
        <begin position="2438"/>
        <end position="2620"/>
    </location>
</feature>
<dbReference type="InterPro" id="IPR001791">
    <property type="entry name" value="Laminin_G"/>
</dbReference>
<protein>
    <submittedName>
        <fullName evidence="22">Laminin subunit alpha-2 isoform X1</fullName>
    </submittedName>
</protein>
<dbReference type="GO" id="GO:0005102">
    <property type="term" value="F:signaling receptor binding"/>
    <property type="evidence" value="ECO:0007669"/>
    <property type="project" value="InterPro"/>
</dbReference>
<evidence type="ECO:0000256" key="13">
    <source>
        <dbReference type="PROSITE-ProRule" id="PRU00460"/>
    </source>
</evidence>
<dbReference type="InterPro" id="IPR013320">
    <property type="entry name" value="ConA-like_dom_sf"/>
</dbReference>
<feature type="disulfide bond" evidence="13">
    <location>
        <begin position="1028"/>
        <end position="1045"/>
    </location>
</feature>
<evidence type="ECO:0000256" key="8">
    <source>
        <dbReference type="ARBA" id="ARBA00023054"/>
    </source>
</evidence>
<dbReference type="FunFam" id="2.10.25.10:FF:000082">
    <property type="entry name" value="Laminin subunit alpha 1"/>
    <property type="match status" value="2"/>
</dbReference>
<feature type="domain" description="Laminin G" evidence="17">
    <location>
        <begin position="2868"/>
        <end position="3040"/>
    </location>
</feature>
<dbReference type="InterPro" id="IPR050440">
    <property type="entry name" value="Laminin/Netrin_ECM"/>
</dbReference>
<evidence type="ECO:0000259" key="20">
    <source>
        <dbReference type="PROSITE" id="PS51117"/>
    </source>
</evidence>
<comment type="caution">
    <text evidence="13">Lacks conserved residue(s) required for the propagation of feature annotation.</text>
</comment>
<dbReference type="Gene3D" id="2.60.120.200">
    <property type="match status" value="5"/>
</dbReference>
<dbReference type="Pfam" id="PF00053">
    <property type="entry name" value="EGF_laminin"/>
    <property type="match status" value="14"/>
</dbReference>
<dbReference type="GO" id="GO:0009887">
    <property type="term" value="P:animal organ morphogenesis"/>
    <property type="evidence" value="ECO:0007669"/>
    <property type="project" value="TreeGrafter"/>
</dbReference>
<feature type="domain" description="Laminin EGF-like" evidence="18">
    <location>
        <begin position="404"/>
        <end position="457"/>
    </location>
</feature>
<feature type="coiled-coil region" evidence="14">
    <location>
        <begin position="2203"/>
        <end position="2237"/>
    </location>
</feature>
<dbReference type="InterPro" id="IPR000034">
    <property type="entry name" value="Laminin_IV"/>
</dbReference>
<keyword evidence="9 13" id="KW-1015">Disulfide bond</keyword>
<dbReference type="PRINTS" id="PR00011">
    <property type="entry name" value="EGFLAMININ"/>
</dbReference>
<evidence type="ECO:0000256" key="14">
    <source>
        <dbReference type="SAM" id="Coils"/>
    </source>
</evidence>
<dbReference type="Pfam" id="PF24973">
    <property type="entry name" value="EGF_LMN_ATRN"/>
    <property type="match status" value="2"/>
</dbReference>
<feature type="chain" id="PRO_5010211789" evidence="16">
    <location>
        <begin position="22"/>
        <end position="3225"/>
    </location>
</feature>
<dbReference type="GO" id="GO:0030334">
    <property type="term" value="P:regulation of cell migration"/>
    <property type="evidence" value="ECO:0007669"/>
    <property type="project" value="InterPro"/>
</dbReference>
<dbReference type="FunFam" id="2.10.25.10:FF:000775">
    <property type="entry name" value="Predicted protein"/>
    <property type="match status" value="1"/>
</dbReference>
<evidence type="ECO:0000256" key="10">
    <source>
        <dbReference type="ARBA" id="ARBA00023180"/>
    </source>
</evidence>
<dbReference type="GO" id="GO:0045995">
    <property type="term" value="P:regulation of embryonic development"/>
    <property type="evidence" value="ECO:0007669"/>
    <property type="project" value="InterPro"/>
</dbReference>
<feature type="domain" description="Laminin EGF-like" evidence="18">
    <location>
        <begin position="1576"/>
        <end position="1634"/>
    </location>
</feature>
<dbReference type="SMART" id="SM00136">
    <property type="entry name" value="LamNT"/>
    <property type="match status" value="1"/>
</dbReference>
<keyword evidence="8 14" id="KW-0175">Coiled coil</keyword>
<feature type="disulfide bond" evidence="13">
    <location>
        <begin position="1096"/>
        <end position="1105"/>
    </location>
</feature>
<dbReference type="RefSeq" id="XP_013397031.1">
    <property type="nucleotide sequence ID" value="XM_013541577.2"/>
</dbReference>
<dbReference type="FunFam" id="2.10.25.10:FF:000189">
    <property type="entry name" value="Laminin subunit alpha 2"/>
    <property type="match status" value="1"/>
</dbReference>
<keyword evidence="3" id="KW-0272">Extracellular matrix</keyword>
<keyword evidence="10" id="KW-0325">Glycoprotein</keyword>
<evidence type="ECO:0000256" key="3">
    <source>
        <dbReference type="ARBA" id="ARBA00022530"/>
    </source>
</evidence>
<dbReference type="InParanoid" id="A0A1S3IGN9"/>
<feature type="domain" description="Laminin EGF-like" evidence="18">
    <location>
        <begin position="1026"/>
        <end position="1074"/>
    </location>
</feature>
<keyword evidence="4 16" id="KW-0732">Signal</keyword>
<feature type="disulfide bond" evidence="13">
    <location>
        <begin position="903"/>
        <end position="912"/>
    </location>
</feature>
<feature type="domain" description="Laminin EGF-like" evidence="18">
    <location>
        <begin position="337"/>
        <end position="403"/>
    </location>
</feature>
<feature type="disulfide bond" evidence="13">
    <location>
        <begin position="1172"/>
        <end position="1189"/>
    </location>
</feature>
<gene>
    <name evidence="22" type="primary">LOC106163871</name>
</gene>
<evidence type="ECO:0000256" key="7">
    <source>
        <dbReference type="ARBA" id="ARBA00022889"/>
    </source>
</evidence>
<evidence type="ECO:0000256" key="1">
    <source>
        <dbReference type="ARBA" id="ARBA00004302"/>
    </source>
</evidence>
<feature type="disulfide bond" evidence="13">
    <location>
        <begin position="952"/>
        <end position="961"/>
    </location>
</feature>
<feature type="compositionally biased region" description="Low complexity" evidence="15">
    <location>
        <begin position="2831"/>
        <end position="2851"/>
    </location>
</feature>
<feature type="domain" description="Laminin EGF-like" evidence="18">
    <location>
        <begin position="1526"/>
        <end position="1575"/>
    </location>
</feature>
<dbReference type="GO" id="GO:0009888">
    <property type="term" value="P:tissue development"/>
    <property type="evidence" value="ECO:0007669"/>
    <property type="project" value="TreeGrafter"/>
</dbReference>
<dbReference type="FunFam" id="2.10.25.10:FF:000069">
    <property type="entry name" value="Laminin subunit alpha 1"/>
    <property type="match status" value="1"/>
</dbReference>
<feature type="disulfide bond" evidence="13">
    <location>
        <begin position="1545"/>
        <end position="1554"/>
    </location>
</feature>
<dbReference type="SUPFAM" id="SSF57196">
    <property type="entry name" value="EGF/Laminin"/>
    <property type="match status" value="13"/>
</dbReference>
<feature type="disulfide bond" evidence="13">
    <location>
        <begin position="1026"/>
        <end position="1038"/>
    </location>
</feature>
<evidence type="ECO:0000256" key="15">
    <source>
        <dbReference type="SAM" id="MobiDB-lite"/>
    </source>
</evidence>
<evidence type="ECO:0000313" key="22">
    <source>
        <dbReference type="RefSeq" id="XP_013397031.1"/>
    </source>
</evidence>
<dbReference type="PANTHER" id="PTHR10574:SF436">
    <property type="entry name" value="LAMININ SUBUNIT ALPHA-2"/>
    <property type="match status" value="1"/>
</dbReference>
<feature type="disulfide bond" evidence="13">
    <location>
        <begin position="477"/>
        <end position="486"/>
    </location>
</feature>
<feature type="domain" description="Laminin EGF-like" evidence="18">
    <location>
        <begin position="458"/>
        <end position="506"/>
    </location>
</feature>
<feature type="domain" description="Laminin EGF-like" evidence="18">
    <location>
        <begin position="1075"/>
        <end position="1122"/>
    </location>
</feature>
<dbReference type="Pfam" id="PF00052">
    <property type="entry name" value="Laminin_B"/>
    <property type="match status" value="2"/>
</dbReference>
<feature type="coiled-coil region" evidence="14">
    <location>
        <begin position="1946"/>
        <end position="2001"/>
    </location>
</feature>
<feature type="disulfide bond" evidence="13">
    <location>
        <begin position="999"/>
        <end position="1008"/>
    </location>
</feature>
<dbReference type="PROSITE" id="PS50025">
    <property type="entry name" value="LAM_G_DOMAIN"/>
    <property type="match status" value="5"/>
</dbReference>
<dbReference type="CDD" id="cd00110">
    <property type="entry name" value="LamG"/>
    <property type="match status" value="5"/>
</dbReference>
<feature type="disulfide bond" evidence="13">
    <location>
        <begin position="433"/>
        <end position="442"/>
    </location>
</feature>
<feature type="domain" description="Laminin EGF-like" evidence="18">
    <location>
        <begin position="1170"/>
        <end position="1215"/>
    </location>
</feature>
<dbReference type="SMART" id="SM00282">
    <property type="entry name" value="LamG"/>
    <property type="match status" value="5"/>
</dbReference>
<dbReference type="PROSITE" id="PS50027">
    <property type="entry name" value="EGF_LAM_2"/>
    <property type="match status" value="14"/>
</dbReference>
<feature type="domain" description="Laminin G" evidence="17">
    <location>
        <begin position="2625"/>
        <end position="2797"/>
    </location>
</feature>
<evidence type="ECO:0000259" key="19">
    <source>
        <dbReference type="PROSITE" id="PS51115"/>
    </source>
</evidence>
<evidence type="ECO:0000256" key="5">
    <source>
        <dbReference type="ARBA" id="ARBA00022737"/>
    </source>
</evidence>
<proteinExistence type="predicted"/>
<dbReference type="SMART" id="SM00180">
    <property type="entry name" value="EGF_Lam"/>
    <property type="match status" value="17"/>
</dbReference>
<dbReference type="PROSITE" id="PS51117">
    <property type="entry name" value="LAMININ_NTER"/>
    <property type="match status" value="1"/>
</dbReference>
<dbReference type="GeneID" id="106163871"/>
<dbReference type="InterPro" id="IPR008211">
    <property type="entry name" value="Laminin_N"/>
</dbReference>
<feature type="disulfide bond" evidence="12">
    <location>
        <begin position="2593"/>
        <end position="2620"/>
    </location>
</feature>
<keyword evidence="11 13" id="KW-0424">Laminin EGF-like domain</keyword>
<organism evidence="21 22">
    <name type="scientific">Lingula anatina</name>
    <name type="common">Brachiopod</name>
    <name type="synonym">Lingula unguis</name>
    <dbReference type="NCBI Taxonomy" id="7574"/>
    <lineage>
        <taxon>Eukaryota</taxon>
        <taxon>Metazoa</taxon>
        <taxon>Spiralia</taxon>
        <taxon>Lophotrochozoa</taxon>
        <taxon>Brachiopoda</taxon>
        <taxon>Linguliformea</taxon>
        <taxon>Lingulata</taxon>
        <taxon>Lingulida</taxon>
        <taxon>Linguloidea</taxon>
        <taxon>Lingulidae</taxon>
        <taxon>Lingula</taxon>
    </lineage>
</organism>
<dbReference type="SMART" id="SM00181">
    <property type="entry name" value="EGF"/>
    <property type="match status" value="9"/>
</dbReference>
<feature type="domain" description="Laminin EGF-like" evidence="18">
    <location>
        <begin position="768"/>
        <end position="817"/>
    </location>
</feature>
<feature type="disulfide bond" evidence="13">
    <location>
        <begin position="933"/>
        <end position="950"/>
    </location>
</feature>
<dbReference type="Pfam" id="PF02210">
    <property type="entry name" value="Laminin_G_2"/>
    <property type="match status" value="1"/>
</dbReference>
<dbReference type="InterPro" id="IPR010307">
    <property type="entry name" value="Laminin_dom_II"/>
</dbReference>
<evidence type="ECO:0000259" key="18">
    <source>
        <dbReference type="PROSITE" id="PS50027"/>
    </source>
</evidence>
<evidence type="ECO:0000256" key="12">
    <source>
        <dbReference type="PROSITE-ProRule" id="PRU00122"/>
    </source>
</evidence>
<accession>A0A1S3IGN9</accession>
<dbReference type="FunFam" id="2.10.25.10:FF:000067">
    <property type="entry name" value="Laminin subunit gamma 1"/>
    <property type="match status" value="1"/>
</dbReference>
<evidence type="ECO:0000256" key="6">
    <source>
        <dbReference type="ARBA" id="ARBA00022869"/>
    </source>
</evidence>
<dbReference type="Pfam" id="PF06009">
    <property type="entry name" value="Laminin_II"/>
    <property type="match status" value="1"/>
</dbReference>
<keyword evidence="7" id="KW-0130">Cell adhesion</keyword>
<dbReference type="Pfam" id="PF06008">
    <property type="entry name" value="Laminin_I"/>
    <property type="match status" value="1"/>
</dbReference>
<dbReference type="FunFam" id="2.10.25.10:FF:000130">
    <property type="entry name" value="Laminin subunit beta 1"/>
    <property type="match status" value="1"/>
</dbReference>
<feature type="disulfide bond" evidence="13">
    <location>
        <begin position="1047"/>
        <end position="1056"/>
    </location>
</feature>
<dbReference type="CDD" id="cd00055">
    <property type="entry name" value="EGF_Lam"/>
    <property type="match status" value="17"/>
</dbReference>
<feature type="disulfide bond" evidence="13">
    <location>
        <begin position="1637"/>
        <end position="1654"/>
    </location>
</feature>
<keyword evidence="21" id="KW-1185">Reference proteome</keyword>
<dbReference type="STRING" id="7574.A0A1S3IGN9"/>
<feature type="disulfide bond" evidence="13">
    <location>
        <begin position="978"/>
        <end position="990"/>
    </location>
</feature>
<feature type="domain" description="Laminin IV type A" evidence="19">
    <location>
        <begin position="527"/>
        <end position="720"/>
    </location>
</feature>
<keyword evidence="5" id="KW-0677">Repeat</keyword>
<dbReference type="Pfam" id="PF00055">
    <property type="entry name" value="Laminin_N"/>
    <property type="match status" value="1"/>
</dbReference>
<feature type="signal peptide" evidence="16">
    <location>
        <begin position="1"/>
        <end position="21"/>
    </location>
</feature>
<dbReference type="SMART" id="SM00281">
    <property type="entry name" value="LamB"/>
    <property type="match status" value="2"/>
</dbReference>
<evidence type="ECO:0000313" key="21">
    <source>
        <dbReference type="Proteomes" id="UP000085678"/>
    </source>
</evidence>
<dbReference type="SUPFAM" id="SSF49899">
    <property type="entry name" value="Concanavalin A-like lectins/glucanases"/>
    <property type="match status" value="5"/>
</dbReference>
<dbReference type="Gene3D" id="2.170.300.10">
    <property type="entry name" value="Tie2 ligand-binding domain superfamily"/>
    <property type="match status" value="2"/>
</dbReference>
<feature type="disulfide bond" evidence="13">
    <location>
        <begin position="1605"/>
        <end position="1614"/>
    </location>
</feature>
<comment type="subcellular location">
    <subcellularLocation>
        <location evidence="1">Secreted</location>
        <location evidence="1">Extracellular space</location>
        <location evidence="1">Extracellular matrix</location>
        <location evidence="1">Basement membrane</location>
    </subcellularLocation>
</comment>
<feature type="domain" description="Laminin EGF-like" evidence="18">
    <location>
        <begin position="931"/>
        <end position="977"/>
    </location>
</feature>
<sequence>MVQQAYYWLLILLGVSGYTCGQLFEHKHEGKFPVIFNLATEADITSNATCGETGPETYCKLVEHVKQLMMKNYQCGICDANGDLPYQRHPIQNAIDGSNRWWQSPSLANGWQYDWVTITLDLGQAFQIAYVIVKAANSPRPANWILERSVDGITFTPWQYFALSDGECWNAFGVPPTVGRPRYRRDDEVICTSFYSRLDPIENGEIHTSLVNGRPGAVNGPSDLLLEFTTARFLRLRLQKIRTLNADLMTIRTSNPDKIDKAVTRRYFYSIKDISIGGQCKCYGHASSCPRSPDTGKLMCVCEDNTCGKNCEKCCPKFNQQPYKPGTYRQRSLCEECQCFGHSDECYYNQTVADNRQSQNIAGEKNGGGVCMNCRDHTTGVNCEQCEAGYYRTTDDPREPCQPCQCSQLGSTGTCVQDNSRRGEGLMPGDCICRVGFGGRNCDRCASGYKNFPSCIPCPCSRAGSRNVDTCQGDCICKPNVVGENCDQCKPGFFNMEASNPAGCMQCFCFGISQNCRSAGWGQSQISSLEGWRVTDLRGKKYVVPSLENGRLTVDHDNTEVAGLNPVYYWHAPAPYAGSKANFLGNKLASYGGNLTYSMYYVVQRLEDVNTAYTADLDVIMEGNELLIGYGGRYYREGLENTMQVFLTERDWYHVDPDTGLPKQQIVTRQEFMTVLANIERLLIRASYHIHQTQIQFLDMAMDVAVENSTSPSIMSSVEQCFCPRGYSGLSCELTETGEKHIGNMSQVCERGHRRVNDVLYGGICEQCNCNNHADTCEASSGLCTSCRDNTVGPHCENCEFGYYGNATRGTPNDCRPCACPLAISTNNFASNCMAAPPGSQEEYFCVSCPDGYIGNHCEMCDDGYFGNPLVPGNYCQPCACSGNINPNAVGNCDRTTGQCLKCLFNTEGWNCAQCKPDYYGMVYGKGCKECDCNQYGSTGTSCDQRSGQCSCRPYYEGRACDSCVAGYGNIIAGCPRCSCNLTGSVSNLCDQVSGQCPCKNGVGGQYCGSCLPDHWEYSEEGCKACNCHLKGSNDSQCDLVTGTCTCQPNVIGDKCDQCEINYYDLDSGNGCQSCDCDVTGSTSLQCGMTSGQCPCKPGVTGQKCDQCRPGYYGFSSNGCTECPVCPVAGQVCDAVTGECVCPTNTEGDRCERCVPDTWGHDQLLGCKQCNCNMTGSLDTQCDTVDGQCECRPEYDGMKCDMCRFGHFGFPNCRPCHCNENGTVMSDCNAKGHCQCQEDGQCPCRGNVEGLKCKHCKEGSFSLQSNNPEGCTSCFCFGKSNICEQAQLTWNMTEMPTRSVRVQLDGVSVTTIEPALHVIPPDADAIFVTSPDEERPLYWSAPRKFLGDKTLSYYGKLKFVIYFEDQDSLNTLPIPIVDHSEYRRFPLVRITGNFRVVLDYFAPLTPGVENEFEIFLREDQWTDPLQPSKPVTREMLMVGLQNLQSIKIRASGNSNLKYAEIRGLSLQHATNASAGEAALGVERCQCPPEYAGHSCQDPAPGYFRFFPSSNLEEPELIKLLGISKPCECHGHSDMCNKETGVCLNCAHNTAGDHCNTCAEGYYGNATSGREDACQPCGCPRLEPQNNFSPTCVTNATADGYVCNACPRGYEGDHCERCSDYFYGDPTKLGGECVPCDCSEDGSLDNLCDRESGQCICHPGVLGRACDQCQPRYAVVNGRCKSCDVGCTRDLMVAVDEMEVMVRGVNTSTMVVIPWERFFAMENKTQVLRGKLDAIRKVKVGDMEVIVKELQANATKLYTQTSSMANDAMGYSMVASNLSKTADGMEKEIREIITSARDLLDNLPDVHQLSGNVNLTSVMMKAQDIMKMIRERDFKPNIENADNELELAKALKSSISDLQSKLTNVTDAAISIQELADRLNDLISLAEQSAKDSRAALELNQKNDELIKKLQNMTQALQTRALAVSSMLNMSSEMLKEANMTLPNSSAEFLRDLLEQLKKDTENLTIAAGLLRQNLPNLEPKVRQAEELAEKLRMQADNLDNMFQGARATSEDAVKAAQVYEGIVVAVDDALKEAQSAHDLASEAMNKTTTADGSTLQEKAKKSANTSLDFVNEANRLVNSSKDLKDLLGSIDKDIDQANKRMDEVDSAKERLTEGMDRLPAGIHEKLIEANDNATGALEKAMNTVTSVDSIQEGLDNDLKPKLDVVKVNTKELQDLETMTGTMMEINNNLDGIRDVNRSIHTTLGALNRLNMSLSQSLEELRESIQKAREQANNIKVSLAAGGSCHREYRTEELKPSTTNTISFNFKTNNTEKDMLLFYVQGEEKPEFMAVEIVERKLRFVWNSGGGVAMANHSLQIESEETSIQPDEKWYSVIARRTANVGTLAVQKIKFAGNDDPALASSSSSAQFTKLDLNDRAKLYVAGAPQGTVERDPALKGGMFVGCIADVTLDGRVIGLHNFNQSFGECGMCTESPTPVAPKDISQFDGTGYAEVPPIQRYDSTGYLALFEFRTFWEDALLFFSGNKANGEYIAVELVNGKVVFSVNFGGGNNISIESREKYNTNQWMTVKAETQGNAGQLEVTTSEGREELKRAQATASGEDSLDISNASVYFGGIPSTSKFDSFPLSVRTPFLGCMKGIQVTAGGNALPLYKGLSIGMTLGCRENKTRVAGFHGDGYIQLTGDSLPGREADISFSFRSLQDIALLLLGLGGQADPHFYSVSLIDGKLQAKFDAGDGEVTITSDDTFNDGMLHGVSIIRNRRKLDMFVDDLPVGTERLSKGSKVEISSLYLGGVPADLDIASASATSQPLQGCIRDLVLNGKLVQLDQPVSYQRADIGRCSENIFSLPLPNVTTTTSTTSATTKPIPIKDTTTTTVSTTTTMSTSTTTMSTTTAEPEECAYEPEPEIEPEAAAFGDVRNSHSEILVDRDEISSNFDIMLEFRTYYPNGLLVYLSNEDQSEYVAIQMAGGTVMTSYADQKTGVPVNLTEGATVLVDDGKWHKIRLMKSANNIIFKVDEGPDIVGRIANKIDVLAPMYVGGLPRGYNMRMGLVPDSLKGCVRGFRLNSQKVDLIQSKAIMGVSTCNKYYEKGVYFSGYAYGIYDSNFVVGSNFLLTFDFRTTKPEGVILTISHPYRRPSMALELFDGQLQFTVNNEDGLIFSMTEYENPFRLCNNKWHTVRAELVKNTIMLTVDGVEQLSETGGSEFLATDHPLFIGGYPYYAEPQGAAQANEKFQGCIRNMKINGAEVDWSSSKVLTVDVKIGYCPGTK</sequence>
<dbReference type="Pfam" id="PF00054">
    <property type="entry name" value="Laminin_G_1"/>
    <property type="match status" value="4"/>
</dbReference>
<feature type="disulfide bond" evidence="13">
    <location>
        <begin position="1656"/>
        <end position="1665"/>
    </location>
</feature>
<dbReference type="InterPro" id="IPR000742">
    <property type="entry name" value="EGF"/>
</dbReference>
<dbReference type="FunFam" id="2.10.25.10:FF:000074">
    <property type="entry name" value="Laminin subunit alpha"/>
    <property type="match status" value="1"/>
</dbReference>
<feature type="region of interest" description="Disordered" evidence="15">
    <location>
        <begin position="2831"/>
        <end position="2853"/>
    </location>
</feature>
<feature type="domain" description="Laminin N-terminal" evidence="20">
    <location>
        <begin position="27"/>
        <end position="279"/>
    </location>
</feature>
<dbReference type="GO" id="GO:0005604">
    <property type="term" value="C:basement membrane"/>
    <property type="evidence" value="ECO:0007669"/>
    <property type="project" value="UniProtKB-SubCell"/>
</dbReference>
<dbReference type="Gene3D" id="2.10.25.10">
    <property type="entry name" value="Laminin"/>
    <property type="match status" value="14"/>
</dbReference>
<name>A0A1S3IGN9_LINAN</name>
<feature type="domain" description="Laminin EGF-like" evidence="18">
    <location>
        <begin position="879"/>
        <end position="930"/>
    </location>
</feature>
<evidence type="ECO:0000256" key="9">
    <source>
        <dbReference type="ARBA" id="ARBA00023157"/>
    </source>
</evidence>
<feature type="domain" description="Laminin EGF-like" evidence="18">
    <location>
        <begin position="1635"/>
        <end position="1688"/>
    </location>
</feature>
<dbReference type="FunCoup" id="A0A1S3IGN9">
    <property type="interactions" value="21"/>
</dbReference>
<evidence type="ECO:0000256" key="4">
    <source>
        <dbReference type="ARBA" id="ARBA00022729"/>
    </source>
</evidence>
<feature type="disulfide bond" evidence="13">
    <location>
        <begin position="1191"/>
        <end position="1200"/>
    </location>
</feature>
<reference evidence="22" key="1">
    <citation type="submission" date="2025-08" db="UniProtKB">
        <authorList>
            <consortium name="RefSeq"/>
        </authorList>
    </citation>
    <scope>IDENTIFICATION</scope>
    <source>
        <tissue evidence="22">Gonads</tissue>
    </source>
</reference>
<dbReference type="FunFam" id="2.10.25.10:FF:000242">
    <property type="entry name" value="Laminin subunit alpha 1"/>
    <property type="match status" value="1"/>
</dbReference>
<feature type="disulfide bond" evidence="13">
    <location>
        <begin position="1075"/>
        <end position="1087"/>
    </location>
</feature>
<dbReference type="OrthoDB" id="10011303at2759"/>